<gene>
    <name evidence="9" type="ORF">PU630_00870</name>
</gene>
<keyword evidence="3 7" id="KW-0812">Transmembrane</keyword>
<dbReference type="PANTHER" id="PTHR30572">
    <property type="entry name" value="MEMBRANE COMPONENT OF TRANSPORTER-RELATED"/>
    <property type="match status" value="1"/>
</dbReference>
<evidence type="ECO:0000256" key="2">
    <source>
        <dbReference type="ARBA" id="ARBA00022475"/>
    </source>
</evidence>
<dbReference type="Pfam" id="PF02687">
    <property type="entry name" value="FtsX"/>
    <property type="match status" value="1"/>
</dbReference>
<feature type="transmembrane region" description="Helical" evidence="7">
    <location>
        <begin position="756"/>
        <end position="776"/>
    </location>
</feature>
<evidence type="ECO:0000256" key="4">
    <source>
        <dbReference type="ARBA" id="ARBA00022989"/>
    </source>
</evidence>
<feature type="domain" description="ABC3 transporter permease C-terminal" evidence="8">
    <location>
        <begin position="759"/>
        <end position="880"/>
    </location>
</feature>
<organism evidence="9 10">
    <name type="scientific">Microbacterium horticulturae</name>
    <dbReference type="NCBI Taxonomy" id="3028316"/>
    <lineage>
        <taxon>Bacteria</taxon>
        <taxon>Bacillati</taxon>
        <taxon>Actinomycetota</taxon>
        <taxon>Actinomycetes</taxon>
        <taxon>Micrococcales</taxon>
        <taxon>Microbacteriaceae</taxon>
        <taxon>Microbacterium</taxon>
    </lineage>
</organism>
<feature type="transmembrane region" description="Helical" evidence="7">
    <location>
        <begin position="852"/>
        <end position="877"/>
    </location>
</feature>
<keyword evidence="4 7" id="KW-1133">Transmembrane helix</keyword>
<reference evidence="9 10" key="1">
    <citation type="submission" date="2023-03" db="EMBL/GenBank/DDBJ databases">
        <title>Genome sequence of Microbacterium sp. KACC 23027.</title>
        <authorList>
            <person name="Kim S."/>
            <person name="Heo J."/>
            <person name="Kwon S.-W."/>
        </authorList>
    </citation>
    <scope>NUCLEOTIDE SEQUENCE [LARGE SCALE GENOMIC DNA]</scope>
    <source>
        <strain evidence="9 10">KACC 23027</strain>
    </source>
</reference>
<accession>A0ABY8BY65</accession>
<protein>
    <recommendedName>
        <fullName evidence="8">ABC3 transporter permease C-terminal domain-containing protein</fullName>
    </recommendedName>
</protein>
<sequence>MSGRRGLGLAVRAVATSPVVSLIVVVLAAVIAFVGAAVPSLLDDARTATVQRELHTLPRAVLDPVATLQGAASPDSTTGADPWALAEDTAAGIHRDLPSPLRRVLGAPGVSVVLDGQTAVPTPRVPAPSNRVEVALDPDLDQRIRIVKGRMPRPTDVSTAAHPVVDVVLSQEASAALAWPLGQKRVLGFSDLPMTVRLVGLYEAVDPGDPAWVQRPTGLHPSADQSGGEAVHLATAYAASDMLGAIDVWVGEASTTVWMPLLDDRVTGAQAAELAAQLRGFSASQQQFSVRGAGFYEQGLTFRSSAPTSLEAGAARGDAIAAVATLAAVGPLAVAVVAIAMAGRMLASRRVGTVRAARARGASLRLLAALLGVEGLVLGAVGAAVGAALAAILVGWTGVASTVVPVIVAVTPMIAVPAAALNAAARTARRDLGVADRPTRRRRLIVEGAVVAIAAATILVAANRPVGMGLTPVLLAVPAAVFAIGCVVVLRLIPPVLTGVEALVARGRGVMALVGPARARRGRTLPIATVLAALVCVATALFAGVSIATITSGIAQSARAQAGADLRVSAPAIDADQLAALRALKGVDAAAPVYGGAALPAHSEGTWTTVTILGVDPAELAAVQQDVAGALPLPKTLGASGGPVQAVASDALARMLDGDAIVVRGVEVEVAAHAESAAFAPAGLWLVVGRADAARILGPAPNVDTVLLDVADGAEAQRVAASATRLLGKGAEAVVPSEIAAQIAADPAMQAVQASLVAALAIVTLLLVLAVAMTLLRGAPARGRMLGLLAAMGYPRGRELPLVAWEVAPPLLLALPVGVAAGFTLPPLLLPAVDLARFVGGGAQAPIAAPSWLVWLTVGGYLLIAAVAVVVAAAVAARMTAMIALRRIDEEIET</sequence>
<dbReference type="Proteomes" id="UP001214553">
    <property type="component" value="Chromosome"/>
</dbReference>
<feature type="transmembrane region" description="Helical" evidence="7">
    <location>
        <begin position="525"/>
        <end position="550"/>
    </location>
</feature>
<dbReference type="PANTHER" id="PTHR30572:SF4">
    <property type="entry name" value="ABC TRANSPORTER PERMEASE YTRF"/>
    <property type="match status" value="1"/>
</dbReference>
<evidence type="ECO:0000256" key="6">
    <source>
        <dbReference type="ARBA" id="ARBA00038076"/>
    </source>
</evidence>
<evidence type="ECO:0000256" key="1">
    <source>
        <dbReference type="ARBA" id="ARBA00004651"/>
    </source>
</evidence>
<dbReference type="RefSeq" id="WP_275278468.1">
    <property type="nucleotide sequence ID" value="NZ_CP119108.1"/>
</dbReference>
<evidence type="ECO:0000256" key="7">
    <source>
        <dbReference type="SAM" id="Phobius"/>
    </source>
</evidence>
<dbReference type="EMBL" id="CP119108">
    <property type="protein sequence ID" value="WEG09144.1"/>
    <property type="molecule type" value="Genomic_DNA"/>
</dbReference>
<feature type="transmembrane region" description="Helical" evidence="7">
    <location>
        <begin position="474"/>
        <end position="504"/>
    </location>
</feature>
<keyword evidence="2" id="KW-1003">Cell membrane</keyword>
<feature type="transmembrane region" description="Helical" evidence="7">
    <location>
        <begin position="364"/>
        <end position="397"/>
    </location>
</feature>
<dbReference type="InterPro" id="IPR003838">
    <property type="entry name" value="ABC3_permease_C"/>
</dbReference>
<proteinExistence type="inferred from homology"/>
<evidence type="ECO:0000256" key="3">
    <source>
        <dbReference type="ARBA" id="ARBA00022692"/>
    </source>
</evidence>
<dbReference type="InterPro" id="IPR050250">
    <property type="entry name" value="Macrolide_Exporter_MacB"/>
</dbReference>
<comment type="subcellular location">
    <subcellularLocation>
        <location evidence="1">Cell membrane</location>
        <topology evidence="1">Multi-pass membrane protein</topology>
    </subcellularLocation>
</comment>
<feature type="transmembrane region" description="Helical" evidence="7">
    <location>
        <begin position="319"/>
        <end position="343"/>
    </location>
</feature>
<evidence type="ECO:0000256" key="5">
    <source>
        <dbReference type="ARBA" id="ARBA00023136"/>
    </source>
</evidence>
<keyword evidence="10" id="KW-1185">Reference proteome</keyword>
<evidence type="ECO:0000313" key="10">
    <source>
        <dbReference type="Proteomes" id="UP001214553"/>
    </source>
</evidence>
<comment type="similarity">
    <text evidence="6">Belongs to the ABC-4 integral membrane protein family.</text>
</comment>
<name>A0ABY8BY65_9MICO</name>
<feature type="transmembrane region" description="Helical" evidence="7">
    <location>
        <begin position="802"/>
        <end position="825"/>
    </location>
</feature>
<feature type="transmembrane region" description="Helical" evidence="7">
    <location>
        <begin position="20"/>
        <end position="42"/>
    </location>
</feature>
<feature type="transmembrane region" description="Helical" evidence="7">
    <location>
        <begin position="403"/>
        <end position="424"/>
    </location>
</feature>
<evidence type="ECO:0000259" key="8">
    <source>
        <dbReference type="Pfam" id="PF02687"/>
    </source>
</evidence>
<evidence type="ECO:0000313" key="9">
    <source>
        <dbReference type="EMBL" id="WEG09144.1"/>
    </source>
</evidence>
<feature type="transmembrane region" description="Helical" evidence="7">
    <location>
        <begin position="444"/>
        <end position="462"/>
    </location>
</feature>
<keyword evidence="5 7" id="KW-0472">Membrane</keyword>